<dbReference type="Proteomes" id="UP000657006">
    <property type="component" value="Unassembled WGS sequence"/>
</dbReference>
<dbReference type="PANTHER" id="PTHR13355:SF11">
    <property type="entry name" value="GLUCOSAMINE 6-PHOSPHATE N-ACETYLTRANSFERASE"/>
    <property type="match status" value="1"/>
</dbReference>
<dbReference type="AlphaFoldDB" id="A0A926I2N6"/>
<protein>
    <submittedName>
        <fullName evidence="2">GNAT family N-acetyltransferase</fullName>
    </submittedName>
</protein>
<dbReference type="Gene3D" id="3.40.630.30">
    <property type="match status" value="1"/>
</dbReference>
<sequence>MLKGIWKGPGEDLGEAHGIRREVFVEEQKVDPSLEWDALDEKADHLLIYDGQEPIATGRMRKGKNGVYTFERIAVRKPYRGQHIGEFLMKIMINEAFERGGLQGVVHAQVQAQGFYEKLGFSVEGECHISAGIEHVYMIRSLV</sequence>
<evidence type="ECO:0000259" key="1">
    <source>
        <dbReference type="PROSITE" id="PS51186"/>
    </source>
</evidence>
<dbReference type="GO" id="GO:0004343">
    <property type="term" value="F:glucosamine 6-phosphate N-acetyltransferase activity"/>
    <property type="evidence" value="ECO:0007669"/>
    <property type="project" value="TreeGrafter"/>
</dbReference>
<name>A0A926I2N6_9FIRM</name>
<keyword evidence="3" id="KW-1185">Reference proteome</keyword>
<dbReference type="InterPro" id="IPR000182">
    <property type="entry name" value="GNAT_dom"/>
</dbReference>
<dbReference type="PANTHER" id="PTHR13355">
    <property type="entry name" value="GLUCOSAMINE 6-PHOSPHATE N-ACETYLTRANSFERASE"/>
    <property type="match status" value="1"/>
</dbReference>
<comment type="caution">
    <text evidence="2">The sequence shown here is derived from an EMBL/GenBank/DDBJ whole genome shotgun (WGS) entry which is preliminary data.</text>
</comment>
<accession>A0A926I2N6</accession>
<dbReference type="InterPro" id="IPR016181">
    <property type="entry name" value="Acyl_CoA_acyltransferase"/>
</dbReference>
<dbReference type="RefSeq" id="WP_177714625.1">
    <property type="nucleotide sequence ID" value="NZ_JACRSQ010000018.1"/>
</dbReference>
<evidence type="ECO:0000313" key="2">
    <source>
        <dbReference type="EMBL" id="MBC8544266.1"/>
    </source>
</evidence>
<evidence type="ECO:0000313" key="3">
    <source>
        <dbReference type="Proteomes" id="UP000657006"/>
    </source>
</evidence>
<proteinExistence type="predicted"/>
<feature type="domain" description="N-acetyltransferase" evidence="1">
    <location>
        <begin position="3"/>
        <end position="143"/>
    </location>
</feature>
<dbReference type="PROSITE" id="PS51186">
    <property type="entry name" value="GNAT"/>
    <property type="match status" value="1"/>
</dbReference>
<dbReference type="EMBL" id="JACRSQ010000018">
    <property type="protein sequence ID" value="MBC8544266.1"/>
    <property type="molecule type" value="Genomic_DNA"/>
</dbReference>
<dbReference type="InterPro" id="IPR039143">
    <property type="entry name" value="GNPNAT1-like"/>
</dbReference>
<gene>
    <name evidence="2" type="ORF">H8730_12025</name>
</gene>
<dbReference type="Pfam" id="PF13673">
    <property type="entry name" value="Acetyltransf_10"/>
    <property type="match status" value="1"/>
</dbReference>
<dbReference type="CDD" id="cd04301">
    <property type="entry name" value="NAT_SF"/>
    <property type="match status" value="1"/>
</dbReference>
<reference evidence="2" key="1">
    <citation type="submission" date="2020-08" db="EMBL/GenBank/DDBJ databases">
        <title>Genome public.</title>
        <authorList>
            <person name="Liu C."/>
            <person name="Sun Q."/>
        </authorList>
    </citation>
    <scope>NUCLEOTIDE SEQUENCE</scope>
    <source>
        <strain evidence="2">NSJ-32</strain>
    </source>
</reference>
<dbReference type="SUPFAM" id="SSF55729">
    <property type="entry name" value="Acyl-CoA N-acyltransferases (Nat)"/>
    <property type="match status" value="1"/>
</dbReference>
<organism evidence="2 3">
    <name type="scientific">Bianquea renquensis</name>
    <dbReference type="NCBI Taxonomy" id="2763661"/>
    <lineage>
        <taxon>Bacteria</taxon>
        <taxon>Bacillati</taxon>
        <taxon>Bacillota</taxon>
        <taxon>Clostridia</taxon>
        <taxon>Eubacteriales</taxon>
        <taxon>Bianqueaceae</taxon>
        <taxon>Bianquea</taxon>
    </lineage>
</organism>